<dbReference type="InterPro" id="IPR025161">
    <property type="entry name" value="IS402-like_dom"/>
</dbReference>
<sequence>MFLNGMLQVLRAGCPWRNMHKRYGKWNSVYVRFRRWAEQGIWDEMLVPLFDLGLTDNWRHMIDGTSVHGEMQAAASKGKSIRELLIDHVEALRAKSSPPVTIRAALMSSTDGRQGFGPSNRFPPIPVARHGYLEGRERV</sequence>
<keyword evidence="3" id="KW-1185">Reference proteome</keyword>
<evidence type="ECO:0000313" key="2">
    <source>
        <dbReference type="EMBL" id="MDQ0392452.1"/>
    </source>
</evidence>
<feature type="domain" description="Insertion element IS402-like" evidence="1">
    <location>
        <begin position="2"/>
        <end position="45"/>
    </location>
</feature>
<protein>
    <submittedName>
        <fullName evidence="2">Transposase</fullName>
    </submittedName>
</protein>
<reference evidence="2 3" key="1">
    <citation type="submission" date="2023-07" db="EMBL/GenBank/DDBJ databases">
        <title>Genomic Encyclopedia of Type Strains, Phase IV (KMG-IV): sequencing the most valuable type-strain genomes for metagenomic binning, comparative biology and taxonomic classification.</title>
        <authorList>
            <person name="Goeker M."/>
        </authorList>
    </citation>
    <scope>NUCLEOTIDE SEQUENCE [LARGE SCALE GENOMIC DNA]</scope>
    <source>
        <strain evidence="2 3">DSM 5896</strain>
    </source>
</reference>
<name>A0ABU0FCW2_9HYPH</name>
<dbReference type="Proteomes" id="UP001237448">
    <property type="component" value="Unassembled WGS sequence"/>
</dbReference>
<evidence type="ECO:0000259" key="1">
    <source>
        <dbReference type="Pfam" id="PF13340"/>
    </source>
</evidence>
<dbReference type="EMBL" id="JAUSVK010000001">
    <property type="protein sequence ID" value="MDQ0392452.1"/>
    <property type="molecule type" value="Genomic_DNA"/>
</dbReference>
<dbReference type="InterPro" id="IPR052909">
    <property type="entry name" value="Transposase_6_like"/>
</dbReference>
<gene>
    <name evidence="2" type="ORF">J3R73_002244</name>
</gene>
<evidence type="ECO:0000313" key="3">
    <source>
        <dbReference type="Proteomes" id="UP001237448"/>
    </source>
</evidence>
<organism evidence="2 3">
    <name type="scientific">Labrys monachus</name>
    <dbReference type="NCBI Taxonomy" id="217067"/>
    <lineage>
        <taxon>Bacteria</taxon>
        <taxon>Pseudomonadati</taxon>
        <taxon>Pseudomonadota</taxon>
        <taxon>Alphaproteobacteria</taxon>
        <taxon>Hyphomicrobiales</taxon>
        <taxon>Xanthobacteraceae</taxon>
        <taxon>Labrys</taxon>
    </lineage>
</organism>
<comment type="caution">
    <text evidence="2">The sequence shown here is derived from an EMBL/GenBank/DDBJ whole genome shotgun (WGS) entry which is preliminary data.</text>
</comment>
<dbReference type="PANTHER" id="PTHR46637:SF1">
    <property type="entry name" value="BLL5188 PROTEIN"/>
    <property type="match status" value="1"/>
</dbReference>
<accession>A0ABU0FCW2</accession>
<dbReference type="PANTHER" id="PTHR46637">
    <property type="entry name" value="TIS1421-TRANSPOSASE PROTEIN A"/>
    <property type="match status" value="1"/>
</dbReference>
<dbReference type="Pfam" id="PF13340">
    <property type="entry name" value="DUF4096"/>
    <property type="match status" value="1"/>
</dbReference>
<proteinExistence type="predicted"/>